<dbReference type="GO" id="GO:0006269">
    <property type="term" value="P:DNA replication, synthesis of primer"/>
    <property type="evidence" value="ECO:0007669"/>
    <property type="project" value="UniProtKB-KW"/>
</dbReference>
<gene>
    <name evidence="3" type="ORF">HCN44_003814</name>
</gene>
<dbReference type="Proteomes" id="UP000639338">
    <property type="component" value="Unassembled WGS sequence"/>
</dbReference>
<keyword evidence="2" id="KW-0240">DNA-directed RNA polymerase</keyword>
<keyword evidence="2" id="KW-0639">Primosome</keyword>
<dbReference type="Pfam" id="PF01896">
    <property type="entry name" value="DNA_primase_S"/>
    <property type="match status" value="1"/>
</dbReference>
<keyword evidence="2" id="KW-0804">Transcription</keyword>
<organism evidence="3 4">
    <name type="scientific">Aphidius gifuensis</name>
    <name type="common">Parasitoid wasp</name>
    <dbReference type="NCBI Taxonomy" id="684658"/>
    <lineage>
        <taxon>Eukaryota</taxon>
        <taxon>Metazoa</taxon>
        <taxon>Ecdysozoa</taxon>
        <taxon>Arthropoda</taxon>
        <taxon>Hexapoda</taxon>
        <taxon>Insecta</taxon>
        <taxon>Pterygota</taxon>
        <taxon>Neoptera</taxon>
        <taxon>Endopterygota</taxon>
        <taxon>Hymenoptera</taxon>
        <taxon>Apocrita</taxon>
        <taxon>Ichneumonoidea</taxon>
        <taxon>Braconidae</taxon>
        <taxon>Aphidiinae</taxon>
        <taxon>Aphidius</taxon>
    </lineage>
</organism>
<keyword evidence="2" id="KW-0235">DNA replication</keyword>
<evidence type="ECO:0000256" key="2">
    <source>
        <dbReference type="RuleBase" id="RU003514"/>
    </source>
</evidence>
<keyword evidence="4" id="KW-1185">Reference proteome</keyword>
<comment type="caution">
    <text evidence="3">The sequence shown here is derived from an EMBL/GenBank/DDBJ whole genome shotgun (WGS) entry which is preliminary data.</text>
</comment>
<sequence>MEKVNKCTPEILKFSLVNTCKSNKQKRIEKKENIVVSKQDSWTTIDNFDNFDMKRAELIQVAYNFIQFENEYEKKIKQEKCHDDKKSAEIQLKQLDCNSERQQFHLTACKKLNEQNQTLVSIPATCQQQQQQQTSALFHIKNKEKDIINYYNNILPVDALIDLFNLNNAYKTQNRELMFTVSSFNNPESKFVMRNLNTNTTLEFIQRLVKSKPHQIDIGPIYEKVPGKLMKNKVIAREYLIDIDLSDYDEIRTCCKEKNMCQKCWKYAALACQILDKEIRAYWQYKHIMWVFSGRRGIHAWICDKKARESHVEDRIDITDFFSVVKSGNSKKRVKFRGPLHPLISDNFQLCLKFFVNVCIKEQDLLNDLENISYFLEQVPKVFRQDLLTKFKHYKTSLQRWNCFLLYYEKQMNNNDKNKLNKEFVAECKYLVEEIVIQYTFPRLDCPVSIQTNHVLKCPFSFHPKTGKIALVIKPEQVELFNPDKAPRVDEIVEQYRHSSELSESAGLHKFEKSVEHFKNILIQIKKDEQQQQQEK</sequence>
<comment type="similarity">
    <text evidence="1 2">Belongs to the eukaryotic-type primase small subunit family.</text>
</comment>
<name>A0A834XZ60_APHGI</name>
<dbReference type="PANTHER" id="PTHR10536">
    <property type="entry name" value="DNA PRIMASE SMALL SUBUNIT"/>
    <property type="match status" value="1"/>
</dbReference>
<keyword evidence="2" id="KW-0808">Transferase</keyword>
<proteinExistence type="inferred from homology"/>
<dbReference type="OrthoDB" id="19606at2759"/>
<evidence type="ECO:0000256" key="1">
    <source>
        <dbReference type="ARBA" id="ARBA00009762"/>
    </source>
</evidence>
<evidence type="ECO:0000313" key="4">
    <source>
        <dbReference type="Proteomes" id="UP000639338"/>
    </source>
</evidence>
<dbReference type="SUPFAM" id="SSF56747">
    <property type="entry name" value="Prim-pol domain"/>
    <property type="match status" value="1"/>
</dbReference>
<reference evidence="3 4" key="1">
    <citation type="submission" date="2020-08" db="EMBL/GenBank/DDBJ databases">
        <title>Aphidius gifuensis genome sequencing and assembly.</title>
        <authorList>
            <person name="Du Z."/>
        </authorList>
    </citation>
    <scope>NUCLEOTIDE SEQUENCE [LARGE SCALE GENOMIC DNA]</scope>
    <source>
        <strain evidence="3">YNYX2018</strain>
        <tissue evidence="3">Adults</tissue>
    </source>
</reference>
<protein>
    <recommendedName>
        <fullName evidence="2">DNA primase</fullName>
        <ecNumber evidence="2">2.7.7.-</ecNumber>
    </recommendedName>
</protein>
<dbReference type="Gene3D" id="3.90.920.10">
    <property type="entry name" value="DNA primase, PRIM domain"/>
    <property type="match status" value="1"/>
</dbReference>
<dbReference type="EC" id="2.7.7.-" evidence="2"/>
<dbReference type="GO" id="GO:0000428">
    <property type="term" value="C:DNA-directed RNA polymerase complex"/>
    <property type="evidence" value="ECO:0007669"/>
    <property type="project" value="UniProtKB-KW"/>
</dbReference>
<dbReference type="GO" id="GO:0003899">
    <property type="term" value="F:DNA-directed RNA polymerase activity"/>
    <property type="evidence" value="ECO:0007669"/>
    <property type="project" value="InterPro"/>
</dbReference>
<dbReference type="InterPro" id="IPR002755">
    <property type="entry name" value="DNA_primase_S"/>
</dbReference>
<dbReference type="EMBL" id="JACMRX010000002">
    <property type="protein sequence ID" value="KAF7994342.1"/>
    <property type="molecule type" value="Genomic_DNA"/>
</dbReference>
<accession>A0A834XZ60</accession>
<dbReference type="AlphaFoldDB" id="A0A834XZ60"/>
<evidence type="ECO:0000313" key="3">
    <source>
        <dbReference type="EMBL" id="KAF7994342.1"/>
    </source>
</evidence>